<evidence type="ECO:0000313" key="3">
    <source>
        <dbReference type="Proteomes" id="UP000092445"/>
    </source>
</evidence>
<feature type="transmembrane region" description="Helical" evidence="1">
    <location>
        <begin position="68"/>
        <end position="84"/>
    </location>
</feature>
<evidence type="ECO:0000256" key="1">
    <source>
        <dbReference type="SAM" id="Phobius"/>
    </source>
</evidence>
<reference evidence="3" key="1">
    <citation type="submission" date="2014-03" db="EMBL/GenBank/DDBJ databases">
        <authorList>
            <person name="Aksoy S."/>
            <person name="Warren W."/>
            <person name="Wilson R.K."/>
        </authorList>
    </citation>
    <scope>NUCLEOTIDE SEQUENCE [LARGE SCALE GENOMIC DNA]</scope>
    <source>
        <strain evidence="3">IAEA</strain>
    </source>
</reference>
<proteinExistence type="predicted"/>
<keyword evidence="1" id="KW-0472">Membrane</keyword>
<keyword evidence="1" id="KW-1133">Transmembrane helix</keyword>
<evidence type="ECO:0000313" key="2">
    <source>
        <dbReference type="EnsemblMetazoa" id="GPAI032807-PA"/>
    </source>
</evidence>
<sequence length="130" mass="14663">MIFDSGVLSDLGAVVLQDQKMISHSAHTVKMNVCTLLECLRTNYIVECYKLNENINKTSFSSFSLDNLFIGLNLLVFLSLYYYCGKEKEENTFSFQYTDEIHTKDYDAFQKCSPVGAPNYAGIAGQVLKS</sequence>
<reference evidence="2" key="2">
    <citation type="submission" date="2020-05" db="UniProtKB">
        <authorList>
            <consortium name="EnsemblMetazoa"/>
        </authorList>
    </citation>
    <scope>IDENTIFICATION</scope>
    <source>
        <strain evidence="2">IAEA</strain>
    </source>
</reference>
<keyword evidence="3" id="KW-1185">Reference proteome</keyword>
<accession>A0A1B0A2V9</accession>
<keyword evidence="1" id="KW-0812">Transmembrane</keyword>
<dbReference type="VEuPathDB" id="VectorBase:GPAI032807"/>
<dbReference type="AlphaFoldDB" id="A0A1B0A2V9"/>
<protein>
    <submittedName>
        <fullName evidence="2">Uncharacterized protein</fullName>
    </submittedName>
</protein>
<dbReference type="Proteomes" id="UP000092445">
    <property type="component" value="Unassembled WGS sequence"/>
</dbReference>
<organism evidence="2 3">
    <name type="scientific">Glossina pallidipes</name>
    <name type="common">Tsetse fly</name>
    <dbReference type="NCBI Taxonomy" id="7398"/>
    <lineage>
        <taxon>Eukaryota</taxon>
        <taxon>Metazoa</taxon>
        <taxon>Ecdysozoa</taxon>
        <taxon>Arthropoda</taxon>
        <taxon>Hexapoda</taxon>
        <taxon>Insecta</taxon>
        <taxon>Pterygota</taxon>
        <taxon>Neoptera</taxon>
        <taxon>Endopterygota</taxon>
        <taxon>Diptera</taxon>
        <taxon>Brachycera</taxon>
        <taxon>Muscomorpha</taxon>
        <taxon>Hippoboscoidea</taxon>
        <taxon>Glossinidae</taxon>
        <taxon>Glossina</taxon>
    </lineage>
</organism>
<dbReference type="EnsemblMetazoa" id="GPAI032807-RA">
    <property type="protein sequence ID" value="GPAI032807-PA"/>
    <property type="gene ID" value="GPAI032807"/>
</dbReference>
<name>A0A1B0A2V9_GLOPL</name>